<proteinExistence type="predicted"/>
<dbReference type="SUPFAM" id="SSF51735">
    <property type="entry name" value="NAD(P)-binding Rossmann-fold domains"/>
    <property type="match status" value="1"/>
</dbReference>
<organism evidence="1 2">
    <name type="scientific">Elsinoe ampelina</name>
    <dbReference type="NCBI Taxonomy" id="302913"/>
    <lineage>
        <taxon>Eukaryota</taxon>
        <taxon>Fungi</taxon>
        <taxon>Dikarya</taxon>
        <taxon>Ascomycota</taxon>
        <taxon>Pezizomycotina</taxon>
        <taxon>Dothideomycetes</taxon>
        <taxon>Dothideomycetidae</taxon>
        <taxon>Myriangiales</taxon>
        <taxon>Elsinoaceae</taxon>
        <taxon>Elsinoe</taxon>
    </lineage>
</organism>
<sequence length="173" mass="19064">MAQVVGISGASGSTETIEPVMEDIETCVSAVRPIEQLGQLNLATASKNVGNKRFIPCGFLTIIPVGGVHALRDEKQVVYSHLDIPRIPSGKADAVRPRYNLPPQQDLPIAGDGNTPTVLTELRDIGRYTARIIRDPRTLNKMVFVYTKVYTQNEVRDKVEKLTGETVSRTYID</sequence>
<keyword evidence="2" id="KW-1185">Reference proteome</keyword>
<dbReference type="OrthoDB" id="419598at2759"/>
<dbReference type="PANTHER" id="PTHR43349">
    <property type="entry name" value="PINORESINOL REDUCTASE-RELATED"/>
    <property type="match status" value="1"/>
</dbReference>
<evidence type="ECO:0000313" key="2">
    <source>
        <dbReference type="Proteomes" id="UP000799538"/>
    </source>
</evidence>
<dbReference type="InterPro" id="IPR050608">
    <property type="entry name" value="NmrA-type/Isoflavone_red_sf"/>
</dbReference>
<dbReference type="EMBL" id="ML992527">
    <property type="protein sequence ID" value="KAF2218828.1"/>
    <property type="molecule type" value="Genomic_DNA"/>
</dbReference>
<dbReference type="Gene3D" id="3.40.50.720">
    <property type="entry name" value="NAD(P)-binding Rossmann-like Domain"/>
    <property type="match status" value="1"/>
</dbReference>
<name>A0A6A6G005_9PEZI</name>
<dbReference type="PANTHER" id="PTHR43349:SF93">
    <property type="entry name" value="ISOFLAVONE REDUCTASE HOMOLOG P3-RELATED"/>
    <property type="match status" value="1"/>
</dbReference>
<dbReference type="Proteomes" id="UP000799538">
    <property type="component" value="Unassembled WGS sequence"/>
</dbReference>
<dbReference type="InterPro" id="IPR036291">
    <property type="entry name" value="NAD(P)-bd_dom_sf"/>
</dbReference>
<gene>
    <name evidence="1" type="ORF">BDZ85DRAFT_285974</name>
</gene>
<reference evidence="2" key="1">
    <citation type="journal article" date="2020" name="Stud. Mycol.">
        <title>101 Dothideomycetes genomes: A test case for predicting lifestyles and emergence of pathogens.</title>
        <authorList>
            <person name="Haridas S."/>
            <person name="Albert R."/>
            <person name="Binder M."/>
            <person name="Bloem J."/>
            <person name="LaButti K."/>
            <person name="Salamov A."/>
            <person name="Andreopoulos B."/>
            <person name="Baker S."/>
            <person name="Barry K."/>
            <person name="Bills G."/>
            <person name="Bluhm B."/>
            <person name="Cannon C."/>
            <person name="Castanera R."/>
            <person name="Culley D."/>
            <person name="Daum C."/>
            <person name="Ezra D."/>
            <person name="Gonzalez J."/>
            <person name="Henrissat B."/>
            <person name="Kuo A."/>
            <person name="Liang C."/>
            <person name="Lipzen A."/>
            <person name="Lutzoni F."/>
            <person name="Magnuson J."/>
            <person name="Mondo S."/>
            <person name="Nolan M."/>
            <person name="Ohm R."/>
            <person name="Pangilinan J."/>
            <person name="Park H.-J."/>
            <person name="Ramirez L."/>
            <person name="Alfaro M."/>
            <person name="Sun H."/>
            <person name="Tritt A."/>
            <person name="Yoshinaga Y."/>
            <person name="Zwiers L.-H."/>
            <person name="Turgeon B."/>
            <person name="Goodwin S."/>
            <person name="Spatafora J."/>
            <person name="Crous P."/>
            <person name="Grigoriev I."/>
        </authorList>
    </citation>
    <scope>NUCLEOTIDE SEQUENCE [LARGE SCALE GENOMIC DNA]</scope>
    <source>
        <strain evidence="2">CECT 20119</strain>
    </source>
</reference>
<dbReference type="AlphaFoldDB" id="A0A6A6G005"/>
<evidence type="ECO:0000313" key="1">
    <source>
        <dbReference type="EMBL" id="KAF2218828.1"/>
    </source>
</evidence>
<dbReference type="Gene3D" id="3.90.25.10">
    <property type="entry name" value="UDP-galactose 4-epimerase, domain 1"/>
    <property type="match status" value="1"/>
</dbReference>
<accession>A0A6A6G005</accession>
<protein>
    <submittedName>
        <fullName evidence="1">Uncharacterized protein</fullName>
    </submittedName>
</protein>